<comment type="caution">
    <text evidence="4">The sequence shown here is derived from an EMBL/GenBank/DDBJ whole genome shotgun (WGS) entry which is preliminary data.</text>
</comment>
<gene>
    <name evidence="4" type="ORF">ACFOW9_11250</name>
</gene>
<dbReference type="Proteomes" id="UP001595773">
    <property type="component" value="Unassembled WGS sequence"/>
</dbReference>
<keyword evidence="5" id="KW-1185">Reference proteome</keyword>
<keyword evidence="4" id="KW-0413">Isomerase</keyword>
<dbReference type="InterPro" id="IPR050312">
    <property type="entry name" value="IolE/XylAMocC-like"/>
</dbReference>
<evidence type="ECO:0000256" key="2">
    <source>
        <dbReference type="SAM" id="MobiDB-lite"/>
    </source>
</evidence>
<evidence type="ECO:0000313" key="4">
    <source>
        <dbReference type="EMBL" id="MFC4266177.1"/>
    </source>
</evidence>
<dbReference type="PANTHER" id="PTHR12110">
    <property type="entry name" value="HYDROXYPYRUVATE ISOMERASE"/>
    <property type="match status" value="1"/>
</dbReference>
<dbReference type="InterPro" id="IPR036237">
    <property type="entry name" value="Xyl_isomerase-like_sf"/>
</dbReference>
<feature type="compositionally biased region" description="Polar residues" evidence="2">
    <location>
        <begin position="1"/>
        <end position="15"/>
    </location>
</feature>
<evidence type="ECO:0000313" key="5">
    <source>
        <dbReference type="Proteomes" id="UP001595773"/>
    </source>
</evidence>
<reference evidence="5" key="1">
    <citation type="journal article" date="2019" name="Int. J. Syst. Evol. Microbiol.">
        <title>The Global Catalogue of Microorganisms (GCM) 10K type strain sequencing project: providing services to taxonomists for standard genome sequencing and annotation.</title>
        <authorList>
            <consortium name="The Broad Institute Genomics Platform"/>
            <consortium name="The Broad Institute Genome Sequencing Center for Infectious Disease"/>
            <person name="Wu L."/>
            <person name="Ma J."/>
        </authorList>
    </citation>
    <scope>NUCLEOTIDE SEQUENCE [LARGE SCALE GENOMIC DNA]</scope>
    <source>
        <strain evidence="5">CGMCC 1.10698</strain>
    </source>
</reference>
<keyword evidence="1" id="KW-0119">Carbohydrate metabolism</keyword>
<dbReference type="Gene3D" id="3.20.20.150">
    <property type="entry name" value="Divalent-metal-dependent TIM barrel enzymes"/>
    <property type="match status" value="1"/>
</dbReference>
<dbReference type="Pfam" id="PF01261">
    <property type="entry name" value="AP_endonuc_2"/>
    <property type="match status" value="1"/>
</dbReference>
<dbReference type="EMBL" id="JBHSCQ010000017">
    <property type="protein sequence ID" value="MFC4266177.1"/>
    <property type="molecule type" value="Genomic_DNA"/>
</dbReference>
<dbReference type="SUPFAM" id="SSF51658">
    <property type="entry name" value="Xylose isomerase-like"/>
    <property type="match status" value="1"/>
</dbReference>
<evidence type="ECO:0000259" key="3">
    <source>
        <dbReference type="Pfam" id="PF01261"/>
    </source>
</evidence>
<protein>
    <submittedName>
        <fullName evidence="4">Sugar phosphate isomerase/epimerase family protein</fullName>
    </submittedName>
</protein>
<proteinExistence type="predicted"/>
<dbReference type="PANTHER" id="PTHR12110:SF47">
    <property type="match status" value="1"/>
</dbReference>
<name>A0ABV8R2B0_9MICC</name>
<sequence length="291" mass="31838">MDNSETSSGQNQEPGSKNDPLPKPSDGPKRHIPVALSTASVYPLSVHDGFAVAADLGYDGVEVLVTHNGDSQDSRALNQLAERYNQPILAIHAPTLLLTQQVWGSAWNKVQRSAQMAVDVGADVVVVHPPFRWQNDYAETFAQGVRDIADAFEIRIAVENMYPWRLRGREALAYLPHWDPVPQDYKDVTWDFSHAATADASSLDAVKALGSRLRHIHLTDGTSPSTKDQHLIPGHGTQECVEVLQHVANSGFDGAVVAEISTRKAKGAGQREEWLAETLEFARVHLGQTVS</sequence>
<dbReference type="InterPro" id="IPR013022">
    <property type="entry name" value="Xyl_isomerase-like_TIM-brl"/>
</dbReference>
<accession>A0ABV8R2B0</accession>
<organism evidence="4 5">
    <name type="scientific">Arthrobacter cryoconiti</name>
    <dbReference type="NCBI Taxonomy" id="748907"/>
    <lineage>
        <taxon>Bacteria</taxon>
        <taxon>Bacillati</taxon>
        <taxon>Actinomycetota</taxon>
        <taxon>Actinomycetes</taxon>
        <taxon>Micrococcales</taxon>
        <taxon>Micrococcaceae</taxon>
        <taxon>Arthrobacter</taxon>
    </lineage>
</organism>
<evidence type="ECO:0000256" key="1">
    <source>
        <dbReference type="ARBA" id="ARBA00023277"/>
    </source>
</evidence>
<feature type="domain" description="Xylose isomerase-like TIM barrel" evidence="3">
    <location>
        <begin position="50"/>
        <end position="283"/>
    </location>
</feature>
<feature type="region of interest" description="Disordered" evidence="2">
    <location>
        <begin position="1"/>
        <end position="31"/>
    </location>
</feature>
<dbReference type="GO" id="GO:0016853">
    <property type="term" value="F:isomerase activity"/>
    <property type="evidence" value="ECO:0007669"/>
    <property type="project" value="UniProtKB-KW"/>
</dbReference>
<dbReference type="RefSeq" id="WP_230067005.1">
    <property type="nucleotide sequence ID" value="NZ_BAABLL010000008.1"/>
</dbReference>